<dbReference type="PANTHER" id="PTHR43221">
    <property type="entry name" value="PROTEASE HTPX"/>
    <property type="match status" value="1"/>
</dbReference>
<dbReference type="GO" id="GO:0006508">
    <property type="term" value="P:proteolysis"/>
    <property type="evidence" value="ECO:0007669"/>
    <property type="project" value="UniProtKB-KW"/>
</dbReference>
<feature type="domain" description="Peptidase M48" evidence="14">
    <location>
        <begin position="110"/>
        <end position="376"/>
    </location>
</feature>
<dbReference type="InterPro" id="IPR001915">
    <property type="entry name" value="Peptidase_M48"/>
</dbReference>
<gene>
    <name evidence="15" type="primary">htpX_2</name>
    <name evidence="15" type="ORF">Hsar01_00490</name>
</gene>
<evidence type="ECO:0000259" key="14">
    <source>
        <dbReference type="Pfam" id="PF01435"/>
    </source>
</evidence>
<dbReference type="PANTHER" id="PTHR43221:SF1">
    <property type="entry name" value="PROTEASE HTPX"/>
    <property type="match status" value="1"/>
</dbReference>
<keyword evidence="3" id="KW-1003">Cell membrane</keyword>
<evidence type="ECO:0000256" key="4">
    <source>
        <dbReference type="ARBA" id="ARBA00022670"/>
    </source>
</evidence>
<comment type="cofactor">
    <cofactor evidence="1">
        <name>Zn(2+)</name>
        <dbReference type="ChEBI" id="CHEBI:29105"/>
    </cofactor>
</comment>
<comment type="caution">
    <text evidence="15">The sequence shown here is derived from an EMBL/GenBank/DDBJ whole genome shotgun (WGS) entry which is preliminary data.</text>
</comment>
<comment type="subcellular location">
    <subcellularLocation>
        <location evidence="2">Cell membrane</location>
        <topology evidence="2">Multi-pass membrane protein</topology>
    </subcellularLocation>
</comment>
<dbReference type="Gene3D" id="3.30.2010.10">
    <property type="entry name" value="Metalloproteases ('zincins'), catalytic domain"/>
    <property type="match status" value="1"/>
</dbReference>
<protein>
    <submittedName>
        <fullName evidence="15">Protease HtpX</fullName>
    </submittedName>
</protein>
<dbReference type="Pfam" id="PF01435">
    <property type="entry name" value="Peptidase_M48"/>
    <property type="match status" value="1"/>
</dbReference>
<reference evidence="15 16" key="1">
    <citation type="submission" date="2024-02" db="EMBL/GenBank/DDBJ databases">
        <title>Haloferula sargassicola NBRC 104335.</title>
        <authorList>
            <person name="Ichikawa N."/>
            <person name="Katano-Makiyama Y."/>
            <person name="Hidaka K."/>
        </authorList>
    </citation>
    <scope>NUCLEOTIDE SEQUENCE [LARGE SCALE GENOMIC DNA]</scope>
    <source>
        <strain evidence="15 16">NBRC 104335</strain>
    </source>
</reference>
<evidence type="ECO:0000256" key="2">
    <source>
        <dbReference type="ARBA" id="ARBA00004651"/>
    </source>
</evidence>
<evidence type="ECO:0000256" key="5">
    <source>
        <dbReference type="ARBA" id="ARBA00022692"/>
    </source>
</evidence>
<feature type="transmembrane region" description="Helical" evidence="13">
    <location>
        <begin position="33"/>
        <end position="55"/>
    </location>
</feature>
<organism evidence="15 16">
    <name type="scientific">Haloferula sargassicola</name>
    <dbReference type="NCBI Taxonomy" id="490096"/>
    <lineage>
        <taxon>Bacteria</taxon>
        <taxon>Pseudomonadati</taxon>
        <taxon>Verrucomicrobiota</taxon>
        <taxon>Verrucomicrobiia</taxon>
        <taxon>Verrucomicrobiales</taxon>
        <taxon>Verrucomicrobiaceae</taxon>
        <taxon>Haloferula</taxon>
    </lineage>
</organism>
<keyword evidence="6" id="KW-0479">Metal-binding</keyword>
<evidence type="ECO:0000256" key="13">
    <source>
        <dbReference type="SAM" id="Phobius"/>
    </source>
</evidence>
<evidence type="ECO:0000256" key="7">
    <source>
        <dbReference type="ARBA" id="ARBA00022801"/>
    </source>
</evidence>
<keyword evidence="7" id="KW-0378">Hydrolase</keyword>
<dbReference type="GO" id="GO:0008233">
    <property type="term" value="F:peptidase activity"/>
    <property type="evidence" value="ECO:0007669"/>
    <property type="project" value="UniProtKB-KW"/>
</dbReference>
<sequence>METTMGADDFHPPLPTEVPEGLTRPTSKYRFHAWLAMAGLLAFAGIYLALIAWFAHSAWREGVRMVNQGSLGDGIAAFCSAVVAVFLAKGLFFRKKAAGGGGGYEITAEQEPKLFEFIHRVADESRAPRPHKVYLSAAVNACVFYDISLVNFLFPTRKNLDIGLGLVNVLTLSEFKAVLAHEFGHFAQRSMAVGRWVYTAQQVANQLIYHRDALDKMLNVISGIDLRIAWIGWLLRLVVWALRAVLQSLLHLVMLAERALSREMEFQADLVAVSTTGSDALIHGLFRLPAADQAWEEAKELVGKRLAAGRKPGDLFAIQTRVLEQKRRVLDDPDFGQVPPLPATDRAGHRLFNADIAQPPQMWSTHPQSHLREANAKRIYVPAELDERSAWRCFVDPEGLRKKFTCYLFEELKQEEEPVEATLEAVDLEYGKEFLQPRYRGLYLGRSLCDHAAVVADLHGSEDERISGELYPASLVEHLEKMRHLEKEKSMLEALRDRRLESPDGVIRFRGEVIRRSGLRAAIRTSAADHALQHEELVRLDRRIRHHHLALARDLPGSWEDYLKGLLAVLHYADHSLRNLLDANCKLGNTFAVVTADGNVSGSEMNRLLADAGDLYHTLADIFRQRPQVVPDRRVLDRLGEESWRKCFADEQFKFLAPSSHNLGDWLGAVGGWVSAAAQPLQRLYDAALEQLLVTEALVSEAAENGGNPGATPAPSSVPPEYRVLVRGTERSLQTKLNLWDRFQTASGFLPAMARLGVAGGIVAGAVFITLPEAWQKAVMGWFQ</sequence>
<keyword evidence="8" id="KW-0862">Zinc</keyword>
<dbReference type="EMBL" id="BAABRI010000002">
    <property type="protein sequence ID" value="GAA5481283.1"/>
    <property type="molecule type" value="Genomic_DNA"/>
</dbReference>
<keyword evidence="5 13" id="KW-0812">Transmembrane</keyword>
<evidence type="ECO:0000256" key="8">
    <source>
        <dbReference type="ARBA" id="ARBA00022833"/>
    </source>
</evidence>
<evidence type="ECO:0000256" key="3">
    <source>
        <dbReference type="ARBA" id="ARBA00022475"/>
    </source>
</evidence>
<feature type="transmembrane region" description="Helical" evidence="13">
    <location>
        <begin position="133"/>
        <end position="154"/>
    </location>
</feature>
<evidence type="ECO:0000256" key="10">
    <source>
        <dbReference type="ARBA" id="ARBA00023049"/>
    </source>
</evidence>
<keyword evidence="9 13" id="KW-1133">Transmembrane helix</keyword>
<evidence type="ECO:0000256" key="6">
    <source>
        <dbReference type="ARBA" id="ARBA00022723"/>
    </source>
</evidence>
<evidence type="ECO:0000256" key="9">
    <source>
        <dbReference type="ARBA" id="ARBA00022989"/>
    </source>
</evidence>
<feature type="region of interest" description="Disordered" evidence="12">
    <location>
        <begin position="1"/>
        <end position="21"/>
    </location>
</feature>
<dbReference type="RefSeq" id="WP_353565437.1">
    <property type="nucleotide sequence ID" value="NZ_BAABRI010000002.1"/>
</dbReference>
<keyword evidence="16" id="KW-1185">Reference proteome</keyword>
<evidence type="ECO:0000313" key="16">
    <source>
        <dbReference type="Proteomes" id="UP001476282"/>
    </source>
</evidence>
<keyword evidence="11 13" id="KW-0472">Membrane</keyword>
<name>A0ABP9UI00_9BACT</name>
<evidence type="ECO:0000256" key="11">
    <source>
        <dbReference type="ARBA" id="ARBA00023136"/>
    </source>
</evidence>
<proteinExistence type="predicted"/>
<dbReference type="InterPro" id="IPR050083">
    <property type="entry name" value="HtpX_protease"/>
</dbReference>
<keyword evidence="4 15" id="KW-0645">Protease</keyword>
<dbReference type="Proteomes" id="UP001476282">
    <property type="component" value="Unassembled WGS sequence"/>
</dbReference>
<evidence type="ECO:0000313" key="15">
    <source>
        <dbReference type="EMBL" id="GAA5481283.1"/>
    </source>
</evidence>
<accession>A0ABP9UI00</accession>
<keyword evidence="10" id="KW-0482">Metalloprotease</keyword>
<feature type="transmembrane region" description="Helical" evidence="13">
    <location>
        <begin position="75"/>
        <end position="92"/>
    </location>
</feature>
<evidence type="ECO:0000256" key="12">
    <source>
        <dbReference type="SAM" id="MobiDB-lite"/>
    </source>
</evidence>
<evidence type="ECO:0000256" key="1">
    <source>
        <dbReference type="ARBA" id="ARBA00001947"/>
    </source>
</evidence>
<dbReference type="CDD" id="cd07328">
    <property type="entry name" value="M48_Ste24p_like"/>
    <property type="match status" value="1"/>
</dbReference>